<evidence type="ECO:0000313" key="1">
    <source>
        <dbReference type="EMBL" id="AIL64395.1"/>
    </source>
</evidence>
<dbReference type="KEGG" id="palk:PSAKL28_52550"/>
<proteinExistence type="predicted"/>
<name>A0A077FIS7_9PSED</name>
<dbReference type="AlphaFoldDB" id="A0A077FIS7"/>
<dbReference type="EMBL" id="CP009048">
    <property type="protein sequence ID" value="AIL64395.1"/>
    <property type="molecule type" value="Genomic_DNA"/>
</dbReference>
<dbReference type="HOGENOM" id="CLU_1331002_0_0_6"/>
<gene>
    <name evidence="1" type="ORF">PSAKL28_52550</name>
</gene>
<organism evidence="1 2">
    <name type="scientific">Pseudomonas alkylphenolica</name>
    <dbReference type="NCBI Taxonomy" id="237609"/>
    <lineage>
        <taxon>Bacteria</taxon>
        <taxon>Pseudomonadati</taxon>
        <taxon>Pseudomonadota</taxon>
        <taxon>Gammaproteobacteria</taxon>
        <taxon>Pseudomonadales</taxon>
        <taxon>Pseudomonadaceae</taxon>
        <taxon>Pseudomonas</taxon>
    </lineage>
</organism>
<sequence length="206" mass="22668">MSDVPLVAIISAMAVTSPEQFQQVKTWLSEQRAGANPPASLVVDHCVLPMPSGNHATAPIEWVDTVADDFLRKSTENYKPDVQAIQEILSRVEGKGLLVRHALGSVANLVQLHDAMRELLYACANPPAIIAFEVAPKDMTAMSISAEAMVQVNPNRLTSYQTTVWVKTIRSRVFFAVLKTLTPGPVHLLYRSVKRVVERLTTTLSH</sequence>
<dbReference type="RefSeq" id="WP_038616103.1">
    <property type="nucleotide sequence ID" value="NZ_CP009048.1"/>
</dbReference>
<dbReference type="Proteomes" id="UP000028931">
    <property type="component" value="Chromosome"/>
</dbReference>
<accession>A0A077FIS7</accession>
<protein>
    <submittedName>
        <fullName evidence="1">Uncharacterized protein</fullName>
    </submittedName>
</protein>
<evidence type="ECO:0000313" key="2">
    <source>
        <dbReference type="Proteomes" id="UP000028931"/>
    </source>
</evidence>
<reference evidence="1 2" key="1">
    <citation type="submission" date="2014-07" db="EMBL/GenBank/DDBJ databases">
        <authorList>
            <person name="Lee K."/>
            <person name="Lim J.Y."/>
            <person name="Hwang I."/>
        </authorList>
    </citation>
    <scope>NUCLEOTIDE SEQUENCE [LARGE SCALE GENOMIC DNA]</scope>
    <source>
        <strain evidence="1 2">KL28</strain>
    </source>
</reference>